<comment type="caution">
    <text evidence="2">The sequence shown here is derived from an EMBL/GenBank/DDBJ whole genome shotgun (WGS) entry which is preliminary data.</text>
</comment>
<protein>
    <submittedName>
        <fullName evidence="2">Uncharacterized protein</fullName>
    </submittedName>
</protein>
<feature type="region of interest" description="Disordered" evidence="1">
    <location>
        <begin position="291"/>
        <end position="314"/>
    </location>
</feature>
<sequence length="333" mass="39564">IQKQEIRRIRTAETTNRSINNSFGNEFTTERSGFGGYDVLTNRTRLESNRLIQTPPSNMSSNYLSPKLTSTSQYKDYYLQTPNSADNLYQTKVFKLTQQESPPTLSNQYQLPHLQSNRGIVNSPIQTPLAKMTSFEYPRNETDDDATTDREEKTHIRREIPQIPYLPLLLVNNTIKKNKRKGELSKKQRDRLLTPLKYLVNDQTIQDNNYHLNEVRYRHWLEKEELLTMRDNNFDIQTKRDQERPQTRATFIFTSRQRSRFIKWKILVQSTITLYAIMEGMLENRAKSALNNQAQKNKQEIERKRKEEQQKIRRKEMRKGFEVIAREDLQKVK</sequence>
<accession>A0A5J4TYZ4</accession>
<evidence type="ECO:0000313" key="3">
    <source>
        <dbReference type="Proteomes" id="UP000324800"/>
    </source>
</evidence>
<organism evidence="2 3">
    <name type="scientific">Streblomastix strix</name>
    <dbReference type="NCBI Taxonomy" id="222440"/>
    <lineage>
        <taxon>Eukaryota</taxon>
        <taxon>Metamonada</taxon>
        <taxon>Preaxostyla</taxon>
        <taxon>Oxymonadida</taxon>
        <taxon>Streblomastigidae</taxon>
        <taxon>Streblomastix</taxon>
    </lineage>
</organism>
<feature type="non-terminal residue" evidence="2">
    <location>
        <position position="1"/>
    </location>
</feature>
<proteinExistence type="predicted"/>
<dbReference type="AlphaFoldDB" id="A0A5J4TYZ4"/>
<name>A0A5J4TYZ4_9EUKA</name>
<dbReference type="EMBL" id="SNRW01022588">
    <property type="protein sequence ID" value="KAA6363696.1"/>
    <property type="molecule type" value="Genomic_DNA"/>
</dbReference>
<dbReference type="Proteomes" id="UP000324800">
    <property type="component" value="Unassembled WGS sequence"/>
</dbReference>
<reference evidence="2 3" key="1">
    <citation type="submission" date="2019-03" db="EMBL/GenBank/DDBJ databases">
        <title>Single cell metagenomics reveals metabolic interactions within the superorganism composed of flagellate Streblomastix strix and complex community of Bacteroidetes bacteria on its surface.</title>
        <authorList>
            <person name="Treitli S.C."/>
            <person name="Kolisko M."/>
            <person name="Husnik F."/>
            <person name="Keeling P."/>
            <person name="Hampl V."/>
        </authorList>
    </citation>
    <scope>NUCLEOTIDE SEQUENCE [LARGE SCALE GENOMIC DNA]</scope>
    <source>
        <strain evidence="2">ST1C</strain>
    </source>
</reference>
<evidence type="ECO:0000313" key="2">
    <source>
        <dbReference type="EMBL" id="KAA6363696.1"/>
    </source>
</evidence>
<feature type="compositionally biased region" description="Basic and acidic residues" evidence="1">
    <location>
        <begin position="297"/>
        <end position="311"/>
    </location>
</feature>
<gene>
    <name evidence="2" type="ORF">EZS28_040777</name>
</gene>
<evidence type="ECO:0000256" key="1">
    <source>
        <dbReference type="SAM" id="MobiDB-lite"/>
    </source>
</evidence>